<evidence type="ECO:0000256" key="4">
    <source>
        <dbReference type="PROSITE-ProRule" id="PRU00335"/>
    </source>
</evidence>
<accession>A0ABW2IPJ2</accession>
<dbReference type="InterPro" id="IPR036271">
    <property type="entry name" value="Tet_transcr_reg_TetR-rel_C_sf"/>
</dbReference>
<gene>
    <name evidence="6" type="ORF">ACFQS8_13845</name>
</gene>
<keyword evidence="7" id="KW-1185">Reference proteome</keyword>
<dbReference type="SUPFAM" id="SSF48498">
    <property type="entry name" value="Tetracyclin repressor-like, C-terminal domain"/>
    <property type="match status" value="1"/>
</dbReference>
<keyword evidence="1" id="KW-0805">Transcription regulation</keyword>
<evidence type="ECO:0000313" key="6">
    <source>
        <dbReference type="EMBL" id="MFC7292710.1"/>
    </source>
</evidence>
<sequence length="199" mass="22447">MREDENTRNPGRPREYDEDETLTKIMSLFWENGYEGTGLSDIIKSTGLQKGSLYKAFQSKHSMYLRALAHYEKLNVDTAVEYLQSDNPPLKRIKTFLTIPIDAAFSENDRRGCFLCNASADHAANDPETQKLVLRGYGKMQNALTLPISELRPEWSKEQTLQTAQLILVIYSGLRIMARSATDKNTLLGARDTGLTLLA</sequence>
<comment type="caution">
    <text evidence="6">The sequence shown here is derived from an EMBL/GenBank/DDBJ whole genome shotgun (WGS) entry which is preliminary data.</text>
</comment>
<protein>
    <submittedName>
        <fullName evidence="6">TetR/AcrR family transcriptional regulator</fullName>
    </submittedName>
</protein>
<evidence type="ECO:0000259" key="5">
    <source>
        <dbReference type="PROSITE" id="PS50977"/>
    </source>
</evidence>
<evidence type="ECO:0000313" key="7">
    <source>
        <dbReference type="Proteomes" id="UP001596492"/>
    </source>
</evidence>
<dbReference type="InterPro" id="IPR001647">
    <property type="entry name" value="HTH_TetR"/>
</dbReference>
<keyword evidence="3" id="KW-0804">Transcription</keyword>
<dbReference type="SUPFAM" id="SSF46689">
    <property type="entry name" value="Homeodomain-like"/>
    <property type="match status" value="1"/>
</dbReference>
<dbReference type="PROSITE" id="PS50977">
    <property type="entry name" value="HTH_TETR_2"/>
    <property type="match status" value="1"/>
</dbReference>
<dbReference type="PANTHER" id="PTHR47506">
    <property type="entry name" value="TRANSCRIPTIONAL REGULATORY PROTEIN"/>
    <property type="match status" value="1"/>
</dbReference>
<dbReference type="Gene3D" id="1.10.10.60">
    <property type="entry name" value="Homeodomain-like"/>
    <property type="match status" value="1"/>
</dbReference>
<dbReference type="InterPro" id="IPR009057">
    <property type="entry name" value="Homeodomain-like_sf"/>
</dbReference>
<dbReference type="RefSeq" id="WP_382168365.1">
    <property type="nucleotide sequence ID" value="NZ_JBHTBR010000005.1"/>
</dbReference>
<proteinExistence type="predicted"/>
<evidence type="ECO:0000256" key="2">
    <source>
        <dbReference type="ARBA" id="ARBA00023125"/>
    </source>
</evidence>
<reference evidence="7" key="1">
    <citation type="journal article" date="2019" name="Int. J. Syst. Evol. Microbiol.">
        <title>The Global Catalogue of Microorganisms (GCM) 10K type strain sequencing project: providing services to taxonomists for standard genome sequencing and annotation.</title>
        <authorList>
            <consortium name="The Broad Institute Genomics Platform"/>
            <consortium name="The Broad Institute Genome Sequencing Center for Infectious Disease"/>
            <person name="Wu L."/>
            <person name="Ma J."/>
        </authorList>
    </citation>
    <scope>NUCLEOTIDE SEQUENCE [LARGE SCALE GENOMIC DNA]</scope>
    <source>
        <strain evidence="7">CCUG 51308</strain>
    </source>
</reference>
<dbReference type="PANTHER" id="PTHR47506:SF10">
    <property type="entry name" value="TRANSCRIPTIONAL REGULATORY PROTEIN"/>
    <property type="match status" value="1"/>
</dbReference>
<feature type="DNA-binding region" description="H-T-H motif" evidence="4">
    <location>
        <begin position="38"/>
        <end position="57"/>
    </location>
</feature>
<evidence type="ECO:0000256" key="3">
    <source>
        <dbReference type="ARBA" id="ARBA00023163"/>
    </source>
</evidence>
<evidence type="ECO:0000256" key="1">
    <source>
        <dbReference type="ARBA" id="ARBA00023015"/>
    </source>
</evidence>
<dbReference type="Pfam" id="PF00440">
    <property type="entry name" value="TetR_N"/>
    <property type="match status" value="1"/>
</dbReference>
<keyword evidence="2 4" id="KW-0238">DNA-binding</keyword>
<organism evidence="6 7">
    <name type="scientific">Hirschia litorea</name>
    <dbReference type="NCBI Taxonomy" id="1199156"/>
    <lineage>
        <taxon>Bacteria</taxon>
        <taxon>Pseudomonadati</taxon>
        <taxon>Pseudomonadota</taxon>
        <taxon>Alphaproteobacteria</taxon>
        <taxon>Hyphomonadales</taxon>
        <taxon>Hyphomonadaceae</taxon>
        <taxon>Hirschia</taxon>
    </lineage>
</organism>
<feature type="domain" description="HTH tetR-type" evidence="5">
    <location>
        <begin position="15"/>
        <end position="75"/>
    </location>
</feature>
<name>A0ABW2IPJ2_9PROT</name>
<dbReference type="EMBL" id="JBHTBR010000005">
    <property type="protein sequence ID" value="MFC7292710.1"/>
    <property type="molecule type" value="Genomic_DNA"/>
</dbReference>
<dbReference type="Proteomes" id="UP001596492">
    <property type="component" value="Unassembled WGS sequence"/>
</dbReference>
<dbReference type="Gene3D" id="1.10.357.10">
    <property type="entry name" value="Tetracycline Repressor, domain 2"/>
    <property type="match status" value="1"/>
</dbReference>